<reference evidence="2" key="1">
    <citation type="submission" date="2020-03" db="EMBL/GenBank/DDBJ databases">
        <title>Spirochaetal bacteria isolated from arthropods constitute a novel genus Entomospira genus novum within the order Spirochaetales.</title>
        <authorList>
            <person name="Grana-Miraglia L."/>
            <person name="Sikutova S."/>
            <person name="Fingerle V."/>
            <person name="Sing A."/>
            <person name="Castillo-Ramirez S."/>
            <person name="Margos G."/>
            <person name="Rudolf I."/>
        </authorList>
    </citation>
    <scope>NUCLEOTIDE SEQUENCE</scope>
    <source>
        <strain evidence="2">BR149</strain>
    </source>
</reference>
<organism evidence="2 3">
    <name type="scientific">Entomospira culicis</name>
    <dbReference type="NCBI Taxonomy" id="2719989"/>
    <lineage>
        <taxon>Bacteria</taxon>
        <taxon>Pseudomonadati</taxon>
        <taxon>Spirochaetota</taxon>
        <taxon>Spirochaetia</taxon>
        <taxon>Spirochaetales</taxon>
        <taxon>Spirochaetaceae</taxon>
        <taxon>Entomospira</taxon>
    </lineage>
</organism>
<dbReference type="AlphaFoldDB" id="A0A968KV90"/>
<proteinExistence type="predicted"/>
<dbReference type="PROSITE" id="PS51186">
    <property type="entry name" value="GNAT"/>
    <property type="match status" value="1"/>
</dbReference>
<dbReference type="InterPro" id="IPR016181">
    <property type="entry name" value="Acyl_CoA_acyltransferase"/>
</dbReference>
<dbReference type="Gene3D" id="3.40.630.30">
    <property type="match status" value="1"/>
</dbReference>
<dbReference type="Pfam" id="PF00583">
    <property type="entry name" value="Acetyltransf_1"/>
    <property type="match status" value="1"/>
</dbReference>
<dbReference type="CDD" id="cd04301">
    <property type="entry name" value="NAT_SF"/>
    <property type="match status" value="1"/>
</dbReference>
<dbReference type="RefSeq" id="WP_167694973.1">
    <property type="nucleotide sequence ID" value="NZ_CP118181.1"/>
</dbReference>
<feature type="domain" description="N-acetyltransferase" evidence="1">
    <location>
        <begin position="5"/>
        <end position="133"/>
    </location>
</feature>
<gene>
    <name evidence="2" type="ORF">HCT48_01305</name>
</gene>
<evidence type="ECO:0000313" key="3">
    <source>
        <dbReference type="Proteomes" id="UP000778951"/>
    </source>
</evidence>
<accession>A0A968KV90</accession>
<sequence>MSLGFLIRRYLLSDYTRLFAMMRLEDDWHGYTDPLTAERYQRALESSIVYVAILDHHIVAYLRARDDDGFGLYIYDLLVQKEFRGHQLGKMLIEELARDYPNGTIYVMSDVDVYYHKQGFTQREGSILVVRDA</sequence>
<comment type="caution">
    <text evidence="2">The sequence shown here is derived from an EMBL/GenBank/DDBJ whole genome shotgun (WGS) entry which is preliminary data.</text>
</comment>
<dbReference type="InterPro" id="IPR000182">
    <property type="entry name" value="GNAT_dom"/>
</dbReference>
<dbReference type="GO" id="GO:0016747">
    <property type="term" value="F:acyltransferase activity, transferring groups other than amino-acyl groups"/>
    <property type="evidence" value="ECO:0007669"/>
    <property type="project" value="InterPro"/>
</dbReference>
<dbReference type="Proteomes" id="UP000778951">
    <property type="component" value="Unassembled WGS sequence"/>
</dbReference>
<evidence type="ECO:0000259" key="1">
    <source>
        <dbReference type="PROSITE" id="PS51186"/>
    </source>
</evidence>
<evidence type="ECO:0000313" key="2">
    <source>
        <dbReference type="EMBL" id="NIZ68858.1"/>
    </source>
</evidence>
<dbReference type="EMBL" id="JAATLM010000001">
    <property type="protein sequence ID" value="NIZ68858.1"/>
    <property type="molecule type" value="Genomic_DNA"/>
</dbReference>
<protein>
    <submittedName>
        <fullName evidence="2">GNAT family N-acetyltransferase</fullName>
    </submittedName>
</protein>
<name>A0A968KV90_9SPIO</name>
<dbReference type="SUPFAM" id="SSF55729">
    <property type="entry name" value="Acyl-CoA N-acyltransferases (Nat)"/>
    <property type="match status" value="1"/>
</dbReference>
<keyword evidence="3" id="KW-1185">Reference proteome</keyword>